<evidence type="ECO:0000313" key="2">
    <source>
        <dbReference type="Proteomes" id="UP001054902"/>
    </source>
</evidence>
<sequence length="269" mass="31719">MHDIFQLIHLSTLINRTIASVRSMIHGLHDPKIIITVDALPLTKPRRRRRAKGSPVQFIHQVENITLVEEKIDKVEKYTDTLRKYFYNNPSVMILSHAKHLHISNNIQNALDYVDMKYVYIVQHDFEFIRQVNHTEIINAMENDPEVLRIVRFDKGNDPLRVMNFQCRPKKNGCNVQKYKKSQFMLAQWSNNNHITTKKYYREAYKMMGPTPRPVEGFFMANWNNSDNCFTVNQWLYKFEPGNPFLNHLDGRQRTLSLANFSGMDTTTE</sequence>
<comment type="caution">
    <text evidence="1">The sequence shown here is derived from an EMBL/GenBank/DDBJ whole genome shotgun (WGS) entry which is preliminary data.</text>
</comment>
<protein>
    <submittedName>
        <fullName evidence="1">Uncharacterized protein</fullName>
    </submittedName>
</protein>
<dbReference type="Proteomes" id="UP001054902">
    <property type="component" value="Unassembled WGS sequence"/>
</dbReference>
<dbReference type="EMBL" id="BLLK01000051">
    <property type="protein sequence ID" value="GFH56142.1"/>
    <property type="molecule type" value="Genomic_DNA"/>
</dbReference>
<gene>
    <name evidence="1" type="ORF">CTEN210_12618</name>
</gene>
<name>A0AAD3D1I5_9STRA</name>
<dbReference type="AlphaFoldDB" id="A0AAD3D1I5"/>
<keyword evidence="2" id="KW-1185">Reference proteome</keyword>
<organism evidence="1 2">
    <name type="scientific">Chaetoceros tenuissimus</name>
    <dbReference type="NCBI Taxonomy" id="426638"/>
    <lineage>
        <taxon>Eukaryota</taxon>
        <taxon>Sar</taxon>
        <taxon>Stramenopiles</taxon>
        <taxon>Ochrophyta</taxon>
        <taxon>Bacillariophyta</taxon>
        <taxon>Coscinodiscophyceae</taxon>
        <taxon>Chaetocerotophycidae</taxon>
        <taxon>Chaetocerotales</taxon>
        <taxon>Chaetocerotaceae</taxon>
        <taxon>Chaetoceros</taxon>
    </lineage>
</organism>
<accession>A0AAD3D1I5</accession>
<reference evidence="1 2" key="1">
    <citation type="journal article" date="2021" name="Sci. Rep.">
        <title>The genome of the diatom Chaetoceros tenuissimus carries an ancient integrated fragment of an extant virus.</title>
        <authorList>
            <person name="Hongo Y."/>
            <person name="Kimura K."/>
            <person name="Takaki Y."/>
            <person name="Yoshida Y."/>
            <person name="Baba S."/>
            <person name="Kobayashi G."/>
            <person name="Nagasaki K."/>
            <person name="Hano T."/>
            <person name="Tomaru Y."/>
        </authorList>
    </citation>
    <scope>NUCLEOTIDE SEQUENCE [LARGE SCALE GENOMIC DNA]</scope>
    <source>
        <strain evidence="1 2">NIES-3715</strain>
    </source>
</reference>
<proteinExistence type="predicted"/>
<evidence type="ECO:0000313" key="1">
    <source>
        <dbReference type="EMBL" id="GFH56142.1"/>
    </source>
</evidence>